<reference evidence="1" key="1">
    <citation type="submission" date="2018-07" db="EMBL/GenBank/DDBJ databases">
        <authorList>
            <consortium name="NARMS: The National Antimicrobial Resistance Monitoring System"/>
        </authorList>
    </citation>
    <scope>NUCLEOTIDE SEQUENCE</scope>
    <source>
        <strain evidence="1">FSIS11810996</strain>
    </source>
</reference>
<sequence>CDKNICINSFSQLKQELSKETYRLILLDYELIKFDLEQMRNLLSAYKKQHPQSHIIFFSKEKIRDFDCVSEVLSDVSRNDLITLLRKYLPKA</sequence>
<dbReference type="EMBL" id="AACPLJ010000072">
    <property type="protein sequence ID" value="EAL5797887.1"/>
    <property type="molecule type" value="Genomic_DNA"/>
</dbReference>
<gene>
    <name evidence="1" type="ORF">DR878_06745</name>
</gene>
<dbReference type="AlphaFoldDB" id="A0A5T1T4B4"/>
<feature type="non-terminal residue" evidence="1">
    <location>
        <position position="1"/>
    </location>
</feature>
<evidence type="ECO:0000313" key="1">
    <source>
        <dbReference type="EMBL" id="EAL5797887.1"/>
    </source>
</evidence>
<organism evidence="1">
    <name type="scientific">Campylobacter jejuni</name>
    <dbReference type="NCBI Taxonomy" id="197"/>
    <lineage>
        <taxon>Bacteria</taxon>
        <taxon>Pseudomonadati</taxon>
        <taxon>Campylobacterota</taxon>
        <taxon>Epsilonproteobacteria</taxon>
        <taxon>Campylobacterales</taxon>
        <taxon>Campylobacteraceae</taxon>
        <taxon>Campylobacter</taxon>
    </lineage>
</organism>
<evidence type="ECO:0008006" key="2">
    <source>
        <dbReference type="Google" id="ProtNLM"/>
    </source>
</evidence>
<comment type="caution">
    <text evidence="1">The sequence shown here is derived from an EMBL/GenBank/DDBJ whole genome shotgun (WGS) entry which is preliminary data.</text>
</comment>
<protein>
    <recommendedName>
        <fullName evidence="2">Response regulator</fullName>
    </recommendedName>
</protein>
<name>A0A5T1T4B4_CAMJU</name>
<proteinExistence type="predicted"/>
<accession>A0A5T1T4B4</accession>